<dbReference type="AlphaFoldDB" id="A0AA46VWF2"/>
<keyword evidence="1" id="KW-1133">Transmembrane helix</keyword>
<protein>
    <submittedName>
        <fullName evidence="2">Uncharacterized protein</fullName>
    </submittedName>
</protein>
<keyword evidence="1" id="KW-0472">Membrane</keyword>
<dbReference type="RefSeq" id="WP_029242448.1">
    <property type="nucleotide sequence ID" value="NZ_CP036495.1"/>
</dbReference>
<evidence type="ECO:0000313" key="3">
    <source>
        <dbReference type="Proteomes" id="UP001163644"/>
    </source>
</evidence>
<organism evidence="2 3">
    <name type="scientific">Pseudomonas viridiflava</name>
    <name type="common">Phytomonas viridiflava</name>
    <dbReference type="NCBI Taxonomy" id="33069"/>
    <lineage>
        <taxon>Bacteria</taxon>
        <taxon>Pseudomonadati</taxon>
        <taxon>Pseudomonadota</taxon>
        <taxon>Gammaproteobacteria</taxon>
        <taxon>Pseudomonadales</taxon>
        <taxon>Pseudomonadaceae</taxon>
        <taxon>Pseudomonas</taxon>
    </lineage>
</organism>
<name>A0AA46VWF2_PSEVI</name>
<proteinExistence type="predicted"/>
<keyword evidence="1" id="KW-0812">Transmembrane</keyword>
<reference evidence="2" key="1">
    <citation type="submission" date="2019-02" db="EMBL/GenBank/DDBJ databases">
        <authorList>
            <person name="Lutz S."/>
            <person name="Schori C."/>
            <person name="Ahrens C.H."/>
            <person name="Gueguen E."/>
        </authorList>
    </citation>
    <scope>NUCLEOTIDE SEQUENCE</scope>
    <source>
        <strain evidence="2">Psy35</strain>
    </source>
</reference>
<sequence length="99" mass="11531">MTDSISIYAIVIALGIIFYLPALWARHAWSGKSFTIARFWGTNLYNIFFGYLHMRFIEKNDLPFYGYQDSSVLGWFSIVMILAHACAHTVTWDIKSWRS</sequence>
<evidence type="ECO:0000313" key="2">
    <source>
        <dbReference type="EMBL" id="UZA68040.1"/>
    </source>
</evidence>
<dbReference type="Proteomes" id="UP001163644">
    <property type="component" value="Chromosome"/>
</dbReference>
<feature type="transmembrane region" description="Helical" evidence="1">
    <location>
        <begin position="6"/>
        <end position="24"/>
    </location>
</feature>
<feature type="transmembrane region" description="Helical" evidence="1">
    <location>
        <begin position="74"/>
        <end position="94"/>
    </location>
</feature>
<feature type="transmembrane region" description="Helical" evidence="1">
    <location>
        <begin position="36"/>
        <end position="54"/>
    </location>
</feature>
<gene>
    <name evidence="2" type="ORF">EZZ81_07315</name>
</gene>
<evidence type="ECO:0000256" key="1">
    <source>
        <dbReference type="SAM" id="Phobius"/>
    </source>
</evidence>
<dbReference type="EMBL" id="CP036495">
    <property type="protein sequence ID" value="UZA68040.1"/>
    <property type="molecule type" value="Genomic_DNA"/>
</dbReference>
<accession>A0AA46VWF2</accession>